<dbReference type="PANTHER" id="PTHR45914">
    <property type="entry name" value="TRANSCRIPTION FACTOR HEC3-RELATED"/>
    <property type="match status" value="1"/>
</dbReference>
<reference evidence="8" key="1">
    <citation type="journal article" date="2021" name="Nat. Commun.">
        <title>Genomic analyses provide insights into spinach domestication and the genetic basis of agronomic traits.</title>
        <authorList>
            <person name="Cai X."/>
            <person name="Sun X."/>
            <person name="Xu C."/>
            <person name="Sun H."/>
            <person name="Wang X."/>
            <person name="Ge C."/>
            <person name="Zhang Z."/>
            <person name="Wang Q."/>
            <person name="Fei Z."/>
            <person name="Jiao C."/>
            <person name="Wang Q."/>
        </authorList>
    </citation>
    <scope>NUCLEOTIDE SEQUENCE [LARGE SCALE GENOMIC DNA]</scope>
    <source>
        <strain evidence="8">cv. Varoflay</strain>
    </source>
</reference>
<dbReference type="PROSITE" id="PS50888">
    <property type="entry name" value="BHLH"/>
    <property type="match status" value="1"/>
</dbReference>
<dbReference type="InterPro" id="IPR045843">
    <property type="entry name" value="IND-like"/>
</dbReference>
<dbReference type="SUPFAM" id="SSF47459">
    <property type="entry name" value="HLH, helix-loop-helix DNA-binding domain"/>
    <property type="match status" value="1"/>
</dbReference>
<evidence type="ECO:0000256" key="5">
    <source>
        <dbReference type="ARBA" id="ARBA00023242"/>
    </source>
</evidence>
<feature type="compositionally biased region" description="Polar residues" evidence="6">
    <location>
        <begin position="207"/>
        <end position="220"/>
    </location>
</feature>
<feature type="compositionally biased region" description="Polar residues" evidence="6">
    <location>
        <begin position="230"/>
        <end position="239"/>
    </location>
</feature>
<dbReference type="GO" id="GO:0003700">
    <property type="term" value="F:DNA-binding transcription factor activity"/>
    <property type="evidence" value="ECO:0007669"/>
    <property type="project" value="InterPro"/>
</dbReference>
<name>A0A9R0JFR9_SPIOL</name>
<keyword evidence="3" id="KW-0238">DNA-binding</keyword>
<dbReference type="Proteomes" id="UP000813463">
    <property type="component" value="Chromosome 1"/>
</dbReference>
<evidence type="ECO:0000256" key="1">
    <source>
        <dbReference type="ARBA" id="ARBA00004123"/>
    </source>
</evidence>
<dbReference type="AlphaFoldDB" id="A0A9R0JFR9"/>
<feature type="compositionally biased region" description="Low complexity" evidence="6">
    <location>
        <begin position="60"/>
        <end position="78"/>
    </location>
</feature>
<evidence type="ECO:0000313" key="9">
    <source>
        <dbReference type="RefSeq" id="XP_021865685.2"/>
    </source>
</evidence>
<evidence type="ECO:0000259" key="7">
    <source>
        <dbReference type="PROSITE" id="PS50888"/>
    </source>
</evidence>
<feature type="domain" description="BHLH" evidence="7">
    <location>
        <begin position="252"/>
        <end position="301"/>
    </location>
</feature>
<evidence type="ECO:0000313" key="8">
    <source>
        <dbReference type="Proteomes" id="UP000813463"/>
    </source>
</evidence>
<evidence type="ECO:0000256" key="6">
    <source>
        <dbReference type="SAM" id="MobiDB-lite"/>
    </source>
</evidence>
<dbReference type="GO" id="GO:0046983">
    <property type="term" value="F:protein dimerization activity"/>
    <property type="evidence" value="ECO:0007669"/>
    <property type="project" value="InterPro"/>
</dbReference>
<dbReference type="InterPro" id="IPR011598">
    <property type="entry name" value="bHLH_dom"/>
</dbReference>
<gene>
    <name evidence="9" type="primary">LOC110804398</name>
</gene>
<dbReference type="SMART" id="SM00353">
    <property type="entry name" value="HLH"/>
    <property type="match status" value="1"/>
</dbReference>
<dbReference type="GO" id="GO:0003677">
    <property type="term" value="F:DNA binding"/>
    <property type="evidence" value="ECO:0007669"/>
    <property type="project" value="UniProtKB-KW"/>
</dbReference>
<dbReference type="GO" id="GO:0048766">
    <property type="term" value="P:root hair initiation"/>
    <property type="evidence" value="ECO:0007669"/>
    <property type="project" value="UniProtKB-ARBA"/>
</dbReference>
<reference evidence="9" key="2">
    <citation type="submission" date="2025-08" db="UniProtKB">
        <authorList>
            <consortium name="RefSeq"/>
        </authorList>
    </citation>
    <scope>IDENTIFICATION</scope>
    <source>
        <tissue evidence="9">Leaf</tissue>
    </source>
</reference>
<feature type="compositionally biased region" description="Low complexity" evidence="6">
    <location>
        <begin position="240"/>
        <end position="254"/>
    </location>
</feature>
<evidence type="ECO:0000256" key="2">
    <source>
        <dbReference type="ARBA" id="ARBA00023015"/>
    </source>
</evidence>
<proteinExistence type="predicted"/>
<keyword evidence="8" id="KW-1185">Reference proteome</keyword>
<evidence type="ECO:0000256" key="3">
    <source>
        <dbReference type="ARBA" id="ARBA00023125"/>
    </source>
</evidence>
<dbReference type="GeneID" id="110804398"/>
<organism evidence="8 9">
    <name type="scientific">Spinacia oleracea</name>
    <name type="common">Spinach</name>
    <dbReference type="NCBI Taxonomy" id="3562"/>
    <lineage>
        <taxon>Eukaryota</taxon>
        <taxon>Viridiplantae</taxon>
        <taxon>Streptophyta</taxon>
        <taxon>Embryophyta</taxon>
        <taxon>Tracheophyta</taxon>
        <taxon>Spermatophyta</taxon>
        <taxon>Magnoliopsida</taxon>
        <taxon>eudicotyledons</taxon>
        <taxon>Gunneridae</taxon>
        <taxon>Pentapetalae</taxon>
        <taxon>Caryophyllales</taxon>
        <taxon>Chenopodiaceae</taxon>
        <taxon>Chenopodioideae</taxon>
        <taxon>Anserineae</taxon>
        <taxon>Spinacia</taxon>
    </lineage>
</organism>
<dbReference type="CDD" id="cd11454">
    <property type="entry name" value="bHLH_AtIND_like"/>
    <property type="match status" value="1"/>
</dbReference>
<feature type="region of interest" description="Disordered" evidence="6">
    <location>
        <begin position="43"/>
        <end position="96"/>
    </location>
</feature>
<dbReference type="GO" id="GO:0005634">
    <property type="term" value="C:nucleus"/>
    <property type="evidence" value="ECO:0007669"/>
    <property type="project" value="UniProtKB-SubCell"/>
</dbReference>
<keyword evidence="4" id="KW-0804">Transcription</keyword>
<dbReference type="InterPro" id="IPR036638">
    <property type="entry name" value="HLH_DNA-bd_sf"/>
</dbReference>
<protein>
    <submittedName>
        <fullName evidence="9">Transcription factor RHD6-like</fullName>
    </submittedName>
</protein>
<accession>A0A9R0JFR9</accession>
<keyword evidence="5" id="KW-0539">Nucleus</keyword>
<keyword evidence="2" id="KW-0805">Transcription regulation</keyword>
<dbReference type="RefSeq" id="XP_021865685.2">
    <property type="nucleotide sequence ID" value="XM_022009993.2"/>
</dbReference>
<dbReference type="Gene3D" id="4.10.280.10">
    <property type="entry name" value="Helix-loop-helix DNA-binding domain"/>
    <property type="match status" value="1"/>
</dbReference>
<evidence type="ECO:0000256" key="4">
    <source>
        <dbReference type="ARBA" id="ARBA00023163"/>
    </source>
</evidence>
<feature type="region of interest" description="Disordered" evidence="6">
    <location>
        <begin position="206"/>
        <end position="265"/>
    </location>
</feature>
<dbReference type="Pfam" id="PF00010">
    <property type="entry name" value="HLH"/>
    <property type="match status" value="1"/>
</dbReference>
<dbReference type="PANTHER" id="PTHR45914:SF59">
    <property type="entry name" value="TRANSCRIPTION FACTOR BHLH83-LIKE"/>
    <property type="match status" value="1"/>
</dbReference>
<comment type="subcellular location">
    <subcellularLocation>
        <location evidence="1">Nucleus</location>
    </subcellularLocation>
</comment>
<sequence length="344" mass="38155">MALAKDHHQTPSCSSFYGNMLEAGSSLQFPHISPYGFDNYNKKGDRDALESPNSNKMVMSSSPPLSSSSSANSSNGSLVIHHHHHHPHTSNNYQPHEEANSLINFKPGYENFMQSGGGSLLSFQQEDNTTNTTFTNDHHHYHHHQMWEGSTSSSGMSQDHLKLIKNNCNSNLRLLEEVNCLQTSSDGGGGYQDEEAHEWLYAEAITDPSQESGTQQTSFNKRPHMEEENMQASKKQCTNSSSKKSAKPKSSNSKDPQSVAAKNRRERISERLKILQDLVPNGTKVDLVTMLEKAIGYVKFLQLQVKVLATDEFWPVAGGKAPDISQVREAIDAILSTQRPEGTT</sequence>
<dbReference type="KEGG" id="soe:110804398"/>